<dbReference type="Gene3D" id="3.80.10.10">
    <property type="entry name" value="Ribonuclease Inhibitor"/>
    <property type="match status" value="1"/>
</dbReference>
<dbReference type="Pfam" id="PF12799">
    <property type="entry name" value="LRR_4"/>
    <property type="match status" value="1"/>
</dbReference>
<dbReference type="SUPFAM" id="SSF52058">
    <property type="entry name" value="L domain-like"/>
    <property type="match status" value="1"/>
</dbReference>
<comment type="function">
    <text evidence="4">Leucine-rich repeat protein that likely mediates protein interactions, possibly in the context of signal transduction.</text>
</comment>
<dbReference type="PRINTS" id="PR00019">
    <property type="entry name" value="LEURICHRPT"/>
</dbReference>
<evidence type="ECO:0000313" key="7">
    <source>
        <dbReference type="Proteomes" id="UP001187192"/>
    </source>
</evidence>
<dbReference type="InterPro" id="IPR003591">
    <property type="entry name" value="Leu-rich_rpt_typical-subtyp"/>
</dbReference>
<keyword evidence="1" id="KW-0433">Leucine-rich repeat</keyword>
<evidence type="ECO:0000256" key="3">
    <source>
        <dbReference type="ARBA" id="ARBA00023786"/>
    </source>
</evidence>
<keyword evidence="2" id="KW-0677">Repeat</keyword>
<dbReference type="PROSITE" id="PS51450">
    <property type="entry name" value="LRR"/>
    <property type="match status" value="3"/>
</dbReference>
<dbReference type="EMBL" id="BTGU01000003">
    <property type="protein sequence ID" value="GMN30665.1"/>
    <property type="molecule type" value="Genomic_DNA"/>
</dbReference>
<sequence length="517" mass="57676">MAVIPQQVVDTVEEIMRTYKSLPPRPTIEEVEAATTVVKSVEADQQDKLDEISRQPVPKDVPPELFSILQQVRKNVVLLQSYEQKQEAVHVVELDRMFQIFDDLIQRASGIVSGDNQPQKRANSAAAPVAEPVEKVASVIIADESLVAKRTNDYGVGEVQKPERNGAKALERSSSAKASFYSADSGKLNLMKVAALIESIAKSGSVVLDLKGKLTDQMEWLPLSIGKLSDVTELDLSENRIMALPQTICRLRALSKLDIHSNQLINLPDSFGDLVNLTDLDLHANRLRSLPDSFGNLKKLENLDLSSNELTHLPEIMGNLTSLKRLSVETNELEELPYSIGSCTMLLELRLDFNQLRALPEAVGKLVSLEILSLHYNRIKGLPTTIGNLTNLKELDVSFNELESVPENLCFATSLHKLNVGKNFADLRYLPRSIGNLEMLEELDISDDQITVLPDSFRFLSKLRVFRADETPLEIPPRHAVVQFMSNYVAKRDTKTKPLKKKGSWFTCCIKPQSVSE</sequence>
<dbReference type="GO" id="GO:0005737">
    <property type="term" value="C:cytoplasm"/>
    <property type="evidence" value="ECO:0007669"/>
    <property type="project" value="TreeGrafter"/>
</dbReference>
<gene>
    <name evidence="6" type="ORF">TIFTF001_002894</name>
</gene>
<protein>
    <recommendedName>
        <fullName evidence="5">Disease resistance R13L4/SHOC-2-like LRR domain-containing protein</fullName>
    </recommendedName>
</protein>
<dbReference type="Proteomes" id="UP001187192">
    <property type="component" value="Unassembled WGS sequence"/>
</dbReference>
<organism evidence="6 7">
    <name type="scientific">Ficus carica</name>
    <name type="common">Common fig</name>
    <dbReference type="NCBI Taxonomy" id="3494"/>
    <lineage>
        <taxon>Eukaryota</taxon>
        <taxon>Viridiplantae</taxon>
        <taxon>Streptophyta</taxon>
        <taxon>Embryophyta</taxon>
        <taxon>Tracheophyta</taxon>
        <taxon>Spermatophyta</taxon>
        <taxon>Magnoliopsida</taxon>
        <taxon>eudicotyledons</taxon>
        <taxon>Gunneridae</taxon>
        <taxon>Pentapetalae</taxon>
        <taxon>rosids</taxon>
        <taxon>fabids</taxon>
        <taxon>Rosales</taxon>
        <taxon>Moraceae</taxon>
        <taxon>Ficeae</taxon>
        <taxon>Ficus</taxon>
    </lineage>
</organism>
<name>A0AA87ZDR4_FICCA</name>
<dbReference type="SMART" id="SM00365">
    <property type="entry name" value="LRR_SD22"/>
    <property type="match status" value="5"/>
</dbReference>
<comment type="caution">
    <text evidence="6">The sequence shown here is derived from an EMBL/GenBank/DDBJ whole genome shotgun (WGS) entry which is preliminary data.</text>
</comment>
<proteinExistence type="inferred from homology"/>
<dbReference type="InterPro" id="IPR032675">
    <property type="entry name" value="LRR_dom_sf"/>
</dbReference>
<dbReference type="InterPro" id="IPR025875">
    <property type="entry name" value="Leu-rich_rpt_4"/>
</dbReference>
<evidence type="ECO:0000256" key="1">
    <source>
        <dbReference type="ARBA" id="ARBA00022614"/>
    </source>
</evidence>
<dbReference type="InterPro" id="IPR055414">
    <property type="entry name" value="LRR_R13L4/SHOC2-like"/>
</dbReference>
<feature type="domain" description="Disease resistance R13L4/SHOC-2-like LRR" evidence="5">
    <location>
        <begin position="272"/>
        <end position="351"/>
    </location>
</feature>
<dbReference type="SMART" id="SM00364">
    <property type="entry name" value="LRR_BAC"/>
    <property type="match status" value="9"/>
</dbReference>
<dbReference type="FunFam" id="3.80.10.10:FF:000405">
    <property type="entry name" value="Plant intracellular Ras-group-related LRR protein 4"/>
    <property type="match status" value="1"/>
</dbReference>
<evidence type="ECO:0000256" key="2">
    <source>
        <dbReference type="ARBA" id="ARBA00022737"/>
    </source>
</evidence>
<reference evidence="6" key="1">
    <citation type="submission" date="2023-07" db="EMBL/GenBank/DDBJ databases">
        <title>draft genome sequence of fig (Ficus carica).</title>
        <authorList>
            <person name="Takahashi T."/>
            <person name="Nishimura K."/>
        </authorList>
    </citation>
    <scope>NUCLEOTIDE SEQUENCE</scope>
</reference>
<dbReference type="InterPro" id="IPR050216">
    <property type="entry name" value="LRR_domain-containing"/>
</dbReference>
<dbReference type="PANTHER" id="PTHR48051:SF54">
    <property type="entry name" value="LEUCINE-RICH REPEAT-CONTAINING PROTEIN"/>
    <property type="match status" value="1"/>
</dbReference>
<dbReference type="SMART" id="SM00369">
    <property type="entry name" value="LRR_TYP"/>
    <property type="match status" value="9"/>
</dbReference>
<evidence type="ECO:0000313" key="6">
    <source>
        <dbReference type="EMBL" id="GMN30665.1"/>
    </source>
</evidence>
<evidence type="ECO:0000256" key="4">
    <source>
        <dbReference type="ARBA" id="ARBA00037519"/>
    </source>
</evidence>
<keyword evidence="7" id="KW-1185">Reference proteome</keyword>
<dbReference type="Pfam" id="PF23598">
    <property type="entry name" value="LRR_14"/>
    <property type="match status" value="1"/>
</dbReference>
<accession>A0AA87ZDR4</accession>
<comment type="similarity">
    <text evidence="3">Belongs to the SHOC2 family.</text>
</comment>
<dbReference type="AlphaFoldDB" id="A0AA87ZDR4"/>
<evidence type="ECO:0000259" key="5">
    <source>
        <dbReference type="Pfam" id="PF23598"/>
    </source>
</evidence>
<dbReference type="PANTHER" id="PTHR48051">
    <property type="match status" value="1"/>
</dbReference>
<dbReference type="InterPro" id="IPR001611">
    <property type="entry name" value="Leu-rich_rpt"/>
</dbReference>